<evidence type="ECO:0000313" key="3">
    <source>
        <dbReference type="EMBL" id="KAH3682083.1"/>
    </source>
</evidence>
<name>A0A9P8TJQ1_WICPI</name>
<reference evidence="3" key="1">
    <citation type="journal article" date="2021" name="Open Biol.">
        <title>Shared evolutionary footprints suggest mitochondrial oxidative damage underlies multiple complex I losses in fungi.</title>
        <authorList>
            <person name="Schikora-Tamarit M.A."/>
            <person name="Marcet-Houben M."/>
            <person name="Nosek J."/>
            <person name="Gabaldon T."/>
        </authorList>
    </citation>
    <scope>NUCLEOTIDE SEQUENCE</scope>
    <source>
        <strain evidence="3">CBS2887</strain>
    </source>
</reference>
<comment type="caution">
    <text evidence="3">The sequence shown here is derived from an EMBL/GenBank/DDBJ whole genome shotgun (WGS) entry which is preliminary data.</text>
</comment>
<evidence type="ECO:0000256" key="2">
    <source>
        <dbReference type="ARBA" id="ARBA00040895"/>
    </source>
</evidence>
<dbReference type="Gene3D" id="3.40.30.10">
    <property type="entry name" value="Glutaredoxin"/>
    <property type="match status" value="1"/>
</dbReference>
<sequence length="299" mass="34215">MRFTLPLLNVNTVLSKTRLKPKLTETYTFLRKPYHFPTTSSHKSLSSPLIQTQFCDECATTLPTDKQLSDRALKPLNSTTAPHWKHVLIHSKVKAKDWGSKVELMPSELISEFGRLIRNSTDPFHPVLVSNVELEIPEPLQEHPLNEDESWVLVYPENEYYKLNKDQVEEFMLEKLNPNTSATPSKTQFKPYTNSQELILICGHAKRDIRCEIASSYLQPEFNHSVSHHSLSSRVKVGLISHIGGHVYAGNVIYFDQRGLALWYGRVEPLHVDSIVRESVIAENVITELYRGRVPDQSE</sequence>
<keyword evidence="4" id="KW-1185">Reference proteome</keyword>
<dbReference type="Pfam" id="PF06999">
    <property type="entry name" value="Suc_Fer-like"/>
    <property type="match status" value="1"/>
</dbReference>
<reference evidence="3" key="2">
    <citation type="submission" date="2021-01" db="EMBL/GenBank/DDBJ databases">
        <authorList>
            <person name="Schikora-Tamarit M.A."/>
        </authorList>
    </citation>
    <scope>NUCLEOTIDE SEQUENCE</scope>
    <source>
        <strain evidence="3">CBS2887</strain>
    </source>
</reference>
<comment type="similarity">
    <text evidence="1">Belongs to the AIM32 family.</text>
</comment>
<dbReference type="OrthoDB" id="10253744at2759"/>
<dbReference type="PANTHER" id="PTHR31902">
    <property type="entry name" value="ACTIN PATCHES DISTAL PROTEIN 1"/>
    <property type="match status" value="1"/>
</dbReference>
<protein>
    <recommendedName>
        <fullName evidence="2">Altered inheritance of mitochondria protein 32</fullName>
    </recommendedName>
</protein>
<proteinExistence type="inferred from homology"/>
<gene>
    <name evidence="3" type="ORF">WICPIJ_006952</name>
</gene>
<dbReference type="PANTHER" id="PTHR31902:SF7">
    <property type="entry name" value="ALTERED INHERITANCE OF MITOCHONDRIA PROTEIN 32"/>
    <property type="match status" value="1"/>
</dbReference>
<dbReference type="InterPro" id="IPR009737">
    <property type="entry name" value="Aim32/Apd1-like"/>
</dbReference>
<dbReference type="Proteomes" id="UP000774326">
    <property type="component" value="Unassembled WGS sequence"/>
</dbReference>
<dbReference type="SUPFAM" id="SSF52833">
    <property type="entry name" value="Thioredoxin-like"/>
    <property type="match status" value="1"/>
</dbReference>
<dbReference type="AlphaFoldDB" id="A0A9P8TJQ1"/>
<evidence type="ECO:0000313" key="4">
    <source>
        <dbReference type="Proteomes" id="UP000774326"/>
    </source>
</evidence>
<accession>A0A9P8TJQ1</accession>
<organism evidence="3 4">
    <name type="scientific">Wickerhamomyces pijperi</name>
    <name type="common">Yeast</name>
    <name type="synonym">Pichia pijperi</name>
    <dbReference type="NCBI Taxonomy" id="599730"/>
    <lineage>
        <taxon>Eukaryota</taxon>
        <taxon>Fungi</taxon>
        <taxon>Dikarya</taxon>
        <taxon>Ascomycota</taxon>
        <taxon>Saccharomycotina</taxon>
        <taxon>Saccharomycetes</taxon>
        <taxon>Phaffomycetales</taxon>
        <taxon>Wickerhamomycetaceae</taxon>
        <taxon>Wickerhamomyces</taxon>
    </lineage>
</organism>
<evidence type="ECO:0000256" key="1">
    <source>
        <dbReference type="ARBA" id="ARBA00038208"/>
    </source>
</evidence>
<dbReference type="CDD" id="cd03062">
    <property type="entry name" value="TRX_Fd_Sucrase"/>
    <property type="match status" value="1"/>
</dbReference>
<dbReference type="InterPro" id="IPR036249">
    <property type="entry name" value="Thioredoxin-like_sf"/>
</dbReference>
<dbReference type="EMBL" id="JAEUBG010003954">
    <property type="protein sequence ID" value="KAH3682083.1"/>
    <property type="molecule type" value="Genomic_DNA"/>
</dbReference>